<protein>
    <submittedName>
        <fullName evidence="1">Uncharacterized protein</fullName>
    </submittedName>
</protein>
<accession>A0A382MP18</accession>
<evidence type="ECO:0000313" key="1">
    <source>
        <dbReference type="EMBL" id="SVC49182.1"/>
    </source>
</evidence>
<dbReference type="EMBL" id="UINC01094168">
    <property type="protein sequence ID" value="SVC49182.1"/>
    <property type="molecule type" value="Genomic_DNA"/>
</dbReference>
<feature type="non-terminal residue" evidence="1">
    <location>
        <position position="217"/>
    </location>
</feature>
<name>A0A382MP18_9ZZZZ</name>
<sequence length="217" mass="23729">MPDNLTPEPQTNLERLQSQLSDVLESIGKLSDEKDGTPPTSNQLDRVLGILNDIDHKIGLQGIVKTTVDHVGTEFNQELGEIDSIIKENVGKIINYFDSTNGNTHSTLNTVVESLKLLAESNDNITTAVESVELDTSTLEVEVNLNDYGLEVDLDSSSLETSIESIDQTIDAKLESLTEKLNKTNQIMKMLCTGIFVHPDSGDQTVQDKISEGEVSV</sequence>
<proteinExistence type="predicted"/>
<organism evidence="1">
    <name type="scientific">marine metagenome</name>
    <dbReference type="NCBI Taxonomy" id="408172"/>
    <lineage>
        <taxon>unclassified sequences</taxon>
        <taxon>metagenomes</taxon>
        <taxon>ecological metagenomes</taxon>
    </lineage>
</organism>
<dbReference type="AlphaFoldDB" id="A0A382MP18"/>
<reference evidence="1" key="1">
    <citation type="submission" date="2018-05" db="EMBL/GenBank/DDBJ databases">
        <authorList>
            <person name="Lanie J.A."/>
            <person name="Ng W.-L."/>
            <person name="Kazmierczak K.M."/>
            <person name="Andrzejewski T.M."/>
            <person name="Davidsen T.M."/>
            <person name="Wayne K.J."/>
            <person name="Tettelin H."/>
            <person name="Glass J.I."/>
            <person name="Rusch D."/>
            <person name="Podicherti R."/>
            <person name="Tsui H.-C.T."/>
            <person name="Winkler M.E."/>
        </authorList>
    </citation>
    <scope>NUCLEOTIDE SEQUENCE</scope>
</reference>
<gene>
    <name evidence="1" type="ORF">METZ01_LOCUS302036</name>
</gene>